<gene>
    <name evidence="2" type="ORF">RJ640_005981</name>
</gene>
<name>A0AA88RAN2_9ASTE</name>
<dbReference type="InterPro" id="IPR025422">
    <property type="entry name" value="TGA_domain"/>
</dbReference>
<dbReference type="InterPro" id="IPR051886">
    <property type="entry name" value="Seed_Dev/Stress_Resp_Reg"/>
</dbReference>
<dbReference type="Pfam" id="PF14144">
    <property type="entry name" value="DOG1"/>
    <property type="match status" value="1"/>
</dbReference>
<dbReference type="PANTHER" id="PTHR46354">
    <property type="entry name" value="DOG1 DOMAIN-CONTAINING PROTEIN"/>
    <property type="match status" value="1"/>
</dbReference>
<reference evidence="2" key="1">
    <citation type="submission" date="2022-12" db="EMBL/GenBank/DDBJ databases">
        <title>Draft genome assemblies for two species of Escallonia (Escalloniales).</title>
        <authorList>
            <person name="Chanderbali A."/>
            <person name="Dervinis C."/>
            <person name="Anghel I."/>
            <person name="Soltis D."/>
            <person name="Soltis P."/>
            <person name="Zapata F."/>
        </authorList>
    </citation>
    <scope>NUCLEOTIDE SEQUENCE</scope>
    <source>
        <strain evidence="2">UCBG92.1500</strain>
        <tissue evidence="2">Leaf</tissue>
    </source>
</reference>
<dbReference type="AlphaFoldDB" id="A0AA88RAN2"/>
<dbReference type="PANTHER" id="PTHR46354:SF1">
    <property type="entry name" value="PROTEIN RESPONSE TO ABA AND SALT 1-RELATED"/>
    <property type="match status" value="1"/>
</dbReference>
<evidence type="ECO:0000259" key="1">
    <source>
        <dbReference type="PROSITE" id="PS51806"/>
    </source>
</evidence>
<keyword evidence="3" id="KW-1185">Reference proteome</keyword>
<dbReference type="GO" id="GO:0006351">
    <property type="term" value="P:DNA-templated transcription"/>
    <property type="evidence" value="ECO:0007669"/>
    <property type="project" value="InterPro"/>
</dbReference>
<comment type="caution">
    <text evidence="2">The sequence shown here is derived from an EMBL/GenBank/DDBJ whole genome shotgun (WGS) entry which is preliminary data.</text>
</comment>
<organism evidence="2 3">
    <name type="scientific">Escallonia rubra</name>
    <dbReference type="NCBI Taxonomy" id="112253"/>
    <lineage>
        <taxon>Eukaryota</taxon>
        <taxon>Viridiplantae</taxon>
        <taxon>Streptophyta</taxon>
        <taxon>Embryophyta</taxon>
        <taxon>Tracheophyta</taxon>
        <taxon>Spermatophyta</taxon>
        <taxon>Magnoliopsida</taxon>
        <taxon>eudicotyledons</taxon>
        <taxon>Gunneridae</taxon>
        <taxon>Pentapetalae</taxon>
        <taxon>asterids</taxon>
        <taxon>campanulids</taxon>
        <taxon>Escalloniales</taxon>
        <taxon>Escalloniaceae</taxon>
        <taxon>Escallonia</taxon>
    </lineage>
</organism>
<dbReference type="Proteomes" id="UP001187471">
    <property type="component" value="Unassembled WGS sequence"/>
</dbReference>
<dbReference type="PROSITE" id="PS51806">
    <property type="entry name" value="DOG1"/>
    <property type="match status" value="1"/>
</dbReference>
<accession>A0AA88RAN2</accession>
<dbReference type="EMBL" id="JAVXUO010001489">
    <property type="protein sequence ID" value="KAK2981729.1"/>
    <property type="molecule type" value="Genomic_DNA"/>
</dbReference>
<sequence>MEAFTAFFEGWLVRQQDFLHKLLAMSRSSNATDEQRLQLVEQVINHYREYYDEKFKAANHDVFVVFSPPWLSSFERSLLWIAGFKPATIFELVTGAVGHELTAEQMEKLEVVRAAMTREEREIETVMARVQESVAAPPLSDMLRRVGRLVDGEVTDFDTAMGELKTAMMTVMEKAEALRGSTFLRVVEVLTPRQAVMLLLEVTRFQVQVRQWGSERDARRIDSGFDSDE</sequence>
<proteinExistence type="predicted"/>
<feature type="domain" description="DOG1" evidence="1">
    <location>
        <begin position="1"/>
        <end position="219"/>
    </location>
</feature>
<protein>
    <recommendedName>
        <fullName evidence="1">DOG1 domain-containing protein</fullName>
    </recommendedName>
</protein>
<evidence type="ECO:0000313" key="3">
    <source>
        <dbReference type="Proteomes" id="UP001187471"/>
    </source>
</evidence>
<evidence type="ECO:0000313" key="2">
    <source>
        <dbReference type="EMBL" id="KAK2981729.1"/>
    </source>
</evidence>
<dbReference type="GO" id="GO:0043565">
    <property type="term" value="F:sequence-specific DNA binding"/>
    <property type="evidence" value="ECO:0007669"/>
    <property type="project" value="InterPro"/>
</dbReference>